<accession>A0ABR2HPB8</accession>
<evidence type="ECO:0000313" key="1">
    <source>
        <dbReference type="EMBL" id="KAK8850254.1"/>
    </source>
</evidence>
<dbReference type="InterPro" id="IPR036691">
    <property type="entry name" value="Endo/exonu/phosph_ase_sf"/>
</dbReference>
<dbReference type="Gene3D" id="3.60.10.10">
    <property type="entry name" value="Endonuclease/exonuclease/phosphatase"/>
    <property type="match status" value="1"/>
</dbReference>
<comment type="caution">
    <text evidence="1">The sequence shown here is derived from an EMBL/GenBank/DDBJ whole genome shotgun (WGS) entry which is preliminary data.</text>
</comment>
<keyword evidence="2" id="KW-1185">Reference proteome</keyword>
<name>A0ABR2HPB8_9EUKA</name>
<evidence type="ECO:0000313" key="2">
    <source>
        <dbReference type="Proteomes" id="UP001470230"/>
    </source>
</evidence>
<organism evidence="1 2">
    <name type="scientific">Tritrichomonas musculus</name>
    <dbReference type="NCBI Taxonomy" id="1915356"/>
    <lineage>
        <taxon>Eukaryota</taxon>
        <taxon>Metamonada</taxon>
        <taxon>Parabasalia</taxon>
        <taxon>Tritrichomonadida</taxon>
        <taxon>Tritrichomonadidae</taxon>
        <taxon>Tritrichomonas</taxon>
    </lineage>
</organism>
<sequence length="195" mass="22651">MQEVNQTITSPLAGQELLTGFYPCSNEKTALREDNHAANTAKLLREAGISCSWTWISSKISYEKYDEGMALISLGEKIISTDSFYISKIQDYQNWKTRKVLGIQIANCNDWFFTVHMGWWKDKEEPFSEQWKHFNSPSEIRNQGYDLIKSDGWYDTYSISEEKDNGFTVKGSIDGWKTFSEDYKQVHDGMRIDHI</sequence>
<gene>
    <name evidence="1" type="ORF">M9Y10_018381</name>
</gene>
<reference evidence="1 2" key="1">
    <citation type="submission" date="2024-04" db="EMBL/GenBank/DDBJ databases">
        <title>Tritrichomonas musculus Genome.</title>
        <authorList>
            <person name="Alves-Ferreira E."/>
            <person name="Grigg M."/>
            <person name="Lorenzi H."/>
            <person name="Galac M."/>
        </authorList>
    </citation>
    <scope>NUCLEOTIDE SEQUENCE [LARGE SCALE GENOMIC DNA]</scope>
    <source>
        <strain evidence="1 2">EAF2021</strain>
    </source>
</reference>
<dbReference type="Proteomes" id="UP001470230">
    <property type="component" value="Unassembled WGS sequence"/>
</dbReference>
<dbReference type="EMBL" id="JAPFFF010000024">
    <property type="protein sequence ID" value="KAK8850254.1"/>
    <property type="molecule type" value="Genomic_DNA"/>
</dbReference>
<proteinExistence type="predicted"/>
<protein>
    <submittedName>
        <fullName evidence="1">Uncharacterized protein</fullName>
    </submittedName>
</protein>